<dbReference type="Proteomes" id="UP000626844">
    <property type="component" value="Unassembled WGS sequence"/>
</dbReference>
<dbReference type="EMBL" id="JACXAI010000035">
    <property type="protein sequence ID" value="MBD1382684.1"/>
    <property type="molecule type" value="Genomic_DNA"/>
</dbReference>
<evidence type="ECO:0000313" key="1">
    <source>
        <dbReference type="EMBL" id="MBD1382684.1"/>
    </source>
</evidence>
<proteinExistence type="predicted"/>
<evidence type="ECO:0000313" key="2">
    <source>
        <dbReference type="Proteomes" id="UP000626844"/>
    </source>
</evidence>
<protein>
    <recommendedName>
        <fullName evidence="3">Cysteine-rich protein</fullName>
    </recommendedName>
</protein>
<sequence length="174" mass="20625">MHDHQGRRICEIEGCQDKHFAKGYCKKHYQRYRRHGDPLYTKNFKYKQERTRLLTSAECIIEGCNNNVYVKRICYNHYSQLNNQSSLEHLNTENYLNGEKKELKLCLAFGCKKYEVIGSYCLEHHQLFKKYGSPYVAKTIVYCGINKCKKTHHKKGLCDKHYDLLKETIKAGYN</sequence>
<accession>A0A926S374</accession>
<gene>
    <name evidence="1" type="ORF">IC621_20985</name>
</gene>
<dbReference type="AlphaFoldDB" id="A0A926S374"/>
<name>A0A926S374_9BACI</name>
<evidence type="ECO:0008006" key="3">
    <source>
        <dbReference type="Google" id="ProtNLM"/>
    </source>
</evidence>
<comment type="caution">
    <text evidence="1">The sequence shown here is derived from an EMBL/GenBank/DDBJ whole genome shotgun (WGS) entry which is preliminary data.</text>
</comment>
<organism evidence="1 2">
    <name type="scientific">Metabacillus arenae</name>
    <dbReference type="NCBI Taxonomy" id="2771434"/>
    <lineage>
        <taxon>Bacteria</taxon>
        <taxon>Bacillati</taxon>
        <taxon>Bacillota</taxon>
        <taxon>Bacilli</taxon>
        <taxon>Bacillales</taxon>
        <taxon>Bacillaceae</taxon>
        <taxon>Metabacillus</taxon>
    </lineage>
</organism>
<dbReference type="RefSeq" id="WP_191161122.1">
    <property type="nucleotide sequence ID" value="NZ_JACXAI010000035.1"/>
</dbReference>
<reference evidence="1" key="1">
    <citation type="submission" date="2020-09" db="EMBL/GenBank/DDBJ databases">
        <title>A novel bacterium of genus Bacillus, isolated from South China Sea.</title>
        <authorList>
            <person name="Huang H."/>
            <person name="Mo K."/>
            <person name="Hu Y."/>
        </authorList>
    </citation>
    <scope>NUCLEOTIDE SEQUENCE</scope>
    <source>
        <strain evidence="1">IB182487</strain>
    </source>
</reference>
<keyword evidence="2" id="KW-1185">Reference proteome</keyword>